<dbReference type="AlphaFoldDB" id="K0TNZ2"/>
<feature type="region of interest" description="Disordered" evidence="1">
    <location>
        <begin position="53"/>
        <end position="72"/>
    </location>
</feature>
<dbReference type="EMBL" id="AGNL01004047">
    <property type="protein sequence ID" value="EJK73987.1"/>
    <property type="molecule type" value="Genomic_DNA"/>
</dbReference>
<organism evidence="2 3">
    <name type="scientific">Thalassiosira oceanica</name>
    <name type="common">Marine diatom</name>
    <dbReference type="NCBI Taxonomy" id="159749"/>
    <lineage>
        <taxon>Eukaryota</taxon>
        <taxon>Sar</taxon>
        <taxon>Stramenopiles</taxon>
        <taxon>Ochrophyta</taxon>
        <taxon>Bacillariophyta</taxon>
        <taxon>Coscinodiscophyceae</taxon>
        <taxon>Thalassiosirophycidae</taxon>
        <taxon>Thalassiosirales</taxon>
        <taxon>Thalassiosiraceae</taxon>
        <taxon>Thalassiosira</taxon>
    </lineage>
</organism>
<keyword evidence="3" id="KW-1185">Reference proteome</keyword>
<protein>
    <submittedName>
        <fullName evidence="2">Uncharacterized protein</fullName>
    </submittedName>
</protein>
<accession>K0TNZ2</accession>
<comment type="caution">
    <text evidence="2">The sequence shown here is derived from an EMBL/GenBank/DDBJ whole genome shotgun (WGS) entry which is preliminary data.</text>
</comment>
<feature type="region of interest" description="Disordered" evidence="1">
    <location>
        <begin position="17"/>
        <end position="41"/>
    </location>
</feature>
<sequence length="198" mass="23341">MPTSYGDQNFDEWDVVSENEGEGHPGYGATEIIGPPQPKQSRSFFTRKWRKMKPGRMRQVKSPPGMSNICSKNAEEMPFPREQYRRRQTGNKIWMDRLPKKEPKTVMVLRDDIESNLIDFDPCARWPAMDSEQDIASLAKYGYRSNWFARRVKYVFGLSRTDEERNWQRNWLVSGFQVSQYYKVTGSVQNSYPFVFKQ</sequence>
<dbReference type="Proteomes" id="UP000266841">
    <property type="component" value="Unassembled WGS sequence"/>
</dbReference>
<proteinExistence type="predicted"/>
<dbReference type="OrthoDB" id="41192at2759"/>
<evidence type="ECO:0000313" key="3">
    <source>
        <dbReference type="Proteomes" id="UP000266841"/>
    </source>
</evidence>
<evidence type="ECO:0000256" key="1">
    <source>
        <dbReference type="SAM" id="MobiDB-lite"/>
    </source>
</evidence>
<reference evidence="2 3" key="1">
    <citation type="journal article" date="2012" name="Genome Biol.">
        <title>Genome and low-iron response of an oceanic diatom adapted to chronic iron limitation.</title>
        <authorList>
            <person name="Lommer M."/>
            <person name="Specht M."/>
            <person name="Roy A.S."/>
            <person name="Kraemer L."/>
            <person name="Andreson R."/>
            <person name="Gutowska M.A."/>
            <person name="Wolf J."/>
            <person name="Bergner S.V."/>
            <person name="Schilhabel M.B."/>
            <person name="Klostermeier U.C."/>
            <person name="Beiko R.G."/>
            <person name="Rosenstiel P."/>
            <person name="Hippler M."/>
            <person name="Laroche J."/>
        </authorList>
    </citation>
    <scope>NUCLEOTIDE SEQUENCE [LARGE SCALE GENOMIC DNA]</scope>
    <source>
        <strain evidence="2 3">CCMP1005</strain>
    </source>
</reference>
<gene>
    <name evidence="2" type="ORF">THAOC_04365</name>
</gene>
<evidence type="ECO:0000313" key="2">
    <source>
        <dbReference type="EMBL" id="EJK73987.1"/>
    </source>
</evidence>
<name>K0TNZ2_THAOC</name>